<dbReference type="AlphaFoldDB" id="A0A5D3C2A8"/>
<organism evidence="1 2">
    <name type="scientific">Cucumis melo var. makuwa</name>
    <name type="common">Oriental melon</name>
    <dbReference type="NCBI Taxonomy" id="1194695"/>
    <lineage>
        <taxon>Eukaryota</taxon>
        <taxon>Viridiplantae</taxon>
        <taxon>Streptophyta</taxon>
        <taxon>Embryophyta</taxon>
        <taxon>Tracheophyta</taxon>
        <taxon>Spermatophyta</taxon>
        <taxon>Magnoliopsida</taxon>
        <taxon>eudicotyledons</taxon>
        <taxon>Gunneridae</taxon>
        <taxon>Pentapetalae</taxon>
        <taxon>rosids</taxon>
        <taxon>fabids</taxon>
        <taxon>Cucurbitales</taxon>
        <taxon>Cucurbitaceae</taxon>
        <taxon>Benincaseae</taxon>
        <taxon>Cucumis</taxon>
    </lineage>
</organism>
<evidence type="ECO:0000313" key="1">
    <source>
        <dbReference type="EMBL" id="TYK05424.1"/>
    </source>
</evidence>
<dbReference type="PANTHER" id="PTHR11439:SF515">
    <property type="entry name" value="GAG-POL POLYPROTEIN"/>
    <property type="match status" value="1"/>
</dbReference>
<dbReference type="Proteomes" id="UP000321947">
    <property type="component" value="Unassembled WGS sequence"/>
</dbReference>
<accession>A0A5D3C2A8</accession>
<proteinExistence type="predicted"/>
<protein>
    <submittedName>
        <fullName evidence="1">Retrotransposon protein, putative, unclassified</fullName>
    </submittedName>
</protein>
<name>A0A5D3C2A8_CUCMM</name>
<evidence type="ECO:0000313" key="2">
    <source>
        <dbReference type="Proteomes" id="UP000321947"/>
    </source>
</evidence>
<gene>
    <name evidence="1" type="ORF">E5676_scaffold83G001190</name>
</gene>
<comment type="caution">
    <text evidence="1">The sequence shown here is derived from an EMBL/GenBank/DDBJ whole genome shotgun (WGS) entry which is preliminary data.</text>
</comment>
<sequence>MLRDTEACGCLRYLLNTRLDLSYALEMASRYIERPMTMHHKVVKKILSDLASDLDGRKSTSGMTLYLNESFVSWNSQKQKMVALLSCEAKFMAATQRLAKLYG</sequence>
<dbReference type="PANTHER" id="PTHR11439">
    <property type="entry name" value="GAG-POL-RELATED RETROTRANSPOSON"/>
    <property type="match status" value="1"/>
</dbReference>
<dbReference type="EMBL" id="SSTD01013865">
    <property type="protein sequence ID" value="TYK05424.1"/>
    <property type="molecule type" value="Genomic_DNA"/>
</dbReference>
<reference evidence="1 2" key="1">
    <citation type="submission" date="2019-08" db="EMBL/GenBank/DDBJ databases">
        <title>Draft genome sequences of two oriental melons (Cucumis melo L. var makuwa).</title>
        <authorList>
            <person name="Kwon S.-Y."/>
        </authorList>
    </citation>
    <scope>NUCLEOTIDE SEQUENCE [LARGE SCALE GENOMIC DNA]</scope>
    <source>
        <strain evidence="2">cv. Chang Bougi</strain>
        <tissue evidence="1">Leaf</tissue>
    </source>
</reference>